<name>A0A0V1MFX5_9BILA</name>
<dbReference type="STRING" id="268474.A0A0V1MFX5"/>
<dbReference type="Proteomes" id="UP000054843">
    <property type="component" value="Unassembled WGS sequence"/>
</dbReference>
<gene>
    <name evidence="1" type="ORF">T10_1870</name>
</gene>
<evidence type="ECO:0000313" key="2">
    <source>
        <dbReference type="Proteomes" id="UP000054843"/>
    </source>
</evidence>
<dbReference type="AlphaFoldDB" id="A0A0V1MFX5"/>
<organism evidence="1 2">
    <name type="scientific">Trichinella papuae</name>
    <dbReference type="NCBI Taxonomy" id="268474"/>
    <lineage>
        <taxon>Eukaryota</taxon>
        <taxon>Metazoa</taxon>
        <taxon>Ecdysozoa</taxon>
        <taxon>Nematoda</taxon>
        <taxon>Enoplea</taxon>
        <taxon>Dorylaimia</taxon>
        <taxon>Trichinellida</taxon>
        <taxon>Trichinellidae</taxon>
        <taxon>Trichinella</taxon>
    </lineage>
</organism>
<dbReference type="EMBL" id="JYDO01000109">
    <property type="protein sequence ID" value="KRZ70711.1"/>
    <property type="molecule type" value="Genomic_DNA"/>
</dbReference>
<comment type="caution">
    <text evidence="1">The sequence shown here is derived from an EMBL/GenBank/DDBJ whole genome shotgun (WGS) entry which is preliminary data.</text>
</comment>
<sequence length="120" mass="13529">MVIALAFVPTDGLEQAIDNLAGYLPDELQPLLDCFEDSYVGRRNRQSGIVHGDSRTNSYTVAAHSSLKAELGMANLTIWKLTDSLRKDADKRILRIVRQYNNKDVITYLHGLSHSYDIIH</sequence>
<evidence type="ECO:0000313" key="1">
    <source>
        <dbReference type="EMBL" id="KRZ70711.1"/>
    </source>
</evidence>
<proteinExistence type="predicted"/>
<accession>A0A0V1MFX5</accession>
<reference evidence="1 2" key="1">
    <citation type="submission" date="2015-01" db="EMBL/GenBank/DDBJ databases">
        <title>Evolution of Trichinella species and genotypes.</title>
        <authorList>
            <person name="Korhonen P.K."/>
            <person name="Edoardo P."/>
            <person name="Giuseppe L.R."/>
            <person name="Gasser R.B."/>
        </authorList>
    </citation>
    <scope>NUCLEOTIDE SEQUENCE [LARGE SCALE GENOMIC DNA]</scope>
    <source>
        <strain evidence="1">ISS1980</strain>
    </source>
</reference>
<protein>
    <submittedName>
        <fullName evidence="1">Uncharacterized protein</fullName>
    </submittedName>
</protein>
<keyword evidence="2" id="KW-1185">Reference proteome</keyword>